<dbReference type="STRING" id="1160509.A0A3N4IPY0"/>
<name>A0A3N4IPY0_ASCIM</name>
<dbReference type="InterPro" id="IPR057511">
    <property type="entry name" value="WH_GDS1"/>
</dbReference>
<feature type="compositionally biased region" description="Low complexity" evidence="1">
    <location>
        <begin position="10"/>
        <end position="40"/>
    </location>
</feature>
<feature type="region of interest" description="Disordered" evidence="1">
    <location>
        <begin position="242"/>
        <end position="291"/>
    </location>
</feature>
<sequence>MPYNTRRKSLSLPSLGISIPQQKPSPVASSSVVASESSLPPNMPPSKKMKRAHQLSPLSNVTTLSANSHYGATPPPSPPPSEPESYDDEIVAAVIDILKKSHNRPHTVKELAVMLTRMLAIVENSANPHAIISSRLNQYLKRPGQKRCLLAKELITTHPKRIYFYLTNCERQAIPTQDEAAAFMRQTIVSPAPSDDERERTPRERSPSPDVDFMFDDDLIADTRPTTAKVILTERRFMSPPLEGDEREFTQSAINIKRRSASRELEEQRRLKRSRDEMDSEESKDVDPLGISSELDAADDVYSASALTTVVDQEEEHHKHASWAPTETEETQTRSGSSKDGLSIDTALAAGFTNPWGNDVQSPESIGLHELDDLFDF</sequence>
<protein>
    <recommendedName>
        <fullName evidence="2">GDS1 winged helix domain-containing protein</fullName>
    </recommendedName>
</protein>
<dbReference type="AlphaFoldDB" id="A0A3N4IPY0"/>
<feature type="region of interest" description="Disordered" evidence="1">
    <location>
        <begin position="1"/>
        <end position="85"/>
    </location>
</feature>
<feature type="compositionally biased region" description="Pro residues" evidence="1">
    <location>
        <begin position="73"/>
        <end position="82"/>
    </location>
</feature>
<feature type="compositionally biased region" description="Polar residues" evidence="1">
    <location>
        <begin position="56"/>
        <end position="70"/>
    </location>
</feature>
<feature type="domain" description="GDS1 winged helix" evidence="2">
    <location>
        <begin position="82"/>
        <end position="172"/>
    </location>
</feature>
<evidence type="ECO:0000256" key="1">
    <source>
        <dbReference type="SAM" id="MobiDB-lite"/>
    </source>
</evidence>
<dbReference type="EMBL" id="ML119663">
    <property type="protein sequence ID" value="RPA83674.1"/>
    <property type="molecule type" value="Genomic_DNA"/>
</dbReference>
<organism evidence="3 4">
    <name type="scientific">Ascobolus immersus RN42</name>
    <dbReference type="NCBI Taxonomy" id="1160509"/>
    <lineage>
        <taxon>Eukaryota</taxon>
        <taxon>Fungi</taxon>
        <taxon>Dikarya</taxon>
        <taxon>Ascomycota</taxon>
        <taxon>Pezizomycotina</taxon>
        <taxon>Pezizomycetes</taxon>
        <taxon>Pezizales</taxon>
        <taxon>Ascobolaceae</taxon>
        <taxon>Ascobolus</taxon>
    </lineage>
</organism>
<evidence type="ECO:0000313" key="3">
    <source>
        <dbReference type="EMBL" id="RPA83674.1"/>
    </source>
</evidence>
<dbReference type="OrthoDB" id="4150221at2759"/>
<proteinExistence type="predicted"/>
<gene>
    <name evidence="3" type="ORF">BJ508DRAFT_56740</name>
</gene>
<reference evidence="3 4" key="1">
    <citation type="journal article" date="2018" name="Nat. Ecol. Evol.">
        <title>Pezizomycetes genomes reveal the molecular basis of ectomycorrhizal truffle lifestyle.</title>
        <authorList>
            <person name="Murat C."/>
            <person name="Payen T."/>
            <person name="Noel B."/>
            <person name="Kuo A."/>
            <person name="Morin E."/>
            <person name="Chen J."/>
            <person name="Kohler A."/>
            <person name="Krizsan K."/>
            <person name="Balestrini R."/>
            <person name="Da Silva C."/>
            <person name="Montanini B."/>
            <person name="Hainaut M."/>
            <person name="Levati E."/>
            <person name="Barry K.W."/>
            <person name="Belfiori B."/>
            <person name="Cichocki N."/>
            <person name="Clum A."/>
            <person name="Dockter R.B."/>
            <person name="Fauchery L."/>
            <person name="Guy J."/>
            <person name="Iotti M."/>
            <person name="Le Tacon F."/>
            <person name="Lindquist E.A."/>
            <person name="Lipzen A."/>
            <person name="Malagnac F."/>
            <person name="Mello A."/>
            <person name="Molinier V."/>
            <person name="Miyauchi S."/>
            <person name="Poulain J."/>
            <person name="Riccioni C."/>
            <person name="Rubini A."/>
            <person name="Sitrit Y."/>
            <person name="Splivallo R."/>
            <person name="Traeger S."/>
            <person name="Wang M."/>
            <person name="Zifcakova L."/>
            <person name="Wipf D."/>
            <person name="Zambonelli A."/>
            <person name="Paolocci F."/>
            <person name="Nowrousian M."/>
            <person name="Ottonello S."/>
            <person name="Baldrian P."/>
            <person name="Spatafora J.W."/>
            <person name="Henrissat B."/>
            <person name="Nagy L.G."/>
            <person name="Aury J.M."/>
            <person name="Wincker P."/>
            <person name="Grigoriev I.V."/>
            <person name="Bonfante P."/>
            <person name="Martin F.M."/>
        </authorList>
    </citation>
    <scope>NUCLEOTIDE SEQUENCE [LARGE SCALE GENOMIC DNA]</scope>
    <source>
        <strain evidence="3 4">RN42</strain>
    </source>
</reference>
<dbReference type="Proteomes" id="UP000275078">
    <property type="component" value="Unassembled WGS sequence"/>
</dbReference>
<evidence type="ECO:0000259" key="2">
    <source>
        <dbReference type="Pfam" id="PF25318"/>
    </source>
</evidence>
<evidence type="ECO:0000313" key="4">
    <source>
        <dbReference type="Proteomes" id="UP000275078"/>
    </source>
</evidence>
<feature type="compositionally biased region" description="Basic and acidic residues" evidence="1">
    <location>
        <begin position="261"/>
        <end position="287"/>
    </location>
</feature>
<feature type="region of interest" description="Disordered" evidence="1">
    <location>
        <begin position="189"/>
        <end position="213"/>
    </location>
</feature>
<dbReference type="Pfam" id="PF25318">
    <property type="entry name" value="WHD_GDS1"/>
    <property type="match status" value="1"/>
</dbReference>
<accession>A0A3N4IPY0</accession>
<keyword evidence="4" id="KW-1185">Reference proteome</keyword>
<feature type="compositionally biased region" description="Basic and acidic residues" evidence="1">
    <location>
        <begin position="195"/>
        <end position="207"/>
    </location>
</feature>
<feature type="region of interest" description="Disordered" evidence="1">
    <location>
        <begin position="311"/>
        <end position="342"/>
    </location>
</feature>